<name>A0A6C0F6Y4_9ZZZZ</name>
<evidence type="ECO:0000313" key="2">
    <source>
        <dbReference type="EMBL" id="QHT36329.1"/>
    </source>
</evidence>
<dbReference type="AlphaFoldDB" id="A0A6C0F6Y4"/>
<reference evidence="2" key="1">
    <citation type="journal article" date="2020" name="Nature">
        <title>Giant virus diversity and host interactions through global metagenomics.</title>
        <authorList>
            <person name="Schulz F."/>
            <person name="Roux S."/>
            <person name="Paez-Espino D."/>
            <person name="Jungbluth S."/>
            <person name="Walsh D.A."/>
            <person name="Denef V.J."/>
            <person name="McMahon K.D."/>
            <person name="Konstantinidis K.T."/>
            <person name="Eloe-Fadrosh E.A."/>
            <person name="Kyrpides N.C."/>
            <person name="Woyke T."/>
        </authorList>
    </citation>
    <scope>NUCLEOTIDE SEQUENCE</scope>
    <source>
        <strain evidence="2">GVMAG-S-ERX555931-87</strain>
    </source>
</reference>
<accession>A0A6C0F6Y4</accession>
<keyword evidence="1" id="KW-0472">Membrane</keyword>
<evidence type="ECO:0000256" key="1">
    <source>
        <dbReference type="SAM" id="Phobius"/>
    </source>
</evidence>
<keyword evidence="1" id="KW-1133">Transmembrane helix</keyword>
<keyword evidence="1" id="KW-0812">Transmembrane</keyword>
<sequence>MEVHDFKRIFVLIILFGTILFIFIECIRLFKCNCLKCKRLKCKHRVRVQPVVVIGTPIEIINHEIVVIGQHHNEEINPGEQVIVVDGLLINNSM</sequence>
<feature type="transmembrane region" description="Helical" evidence="1">
    <location>
        <begin position="9"/>
        <end position="30"/>
    </location>
</feature>
<protein>
    <submittedName>
        <fullName evidence="2">Uncharacterized protein</fullName>
    </submittedName>
</protein>
<organism evidence="2">
    <name type="scientific">viral metagenome</name>
    <dbReference type="NCBI Taxonomy" id="1070528"/>
    <lineage>
        <taxon>unclassified sequences</taxon>
        <taxon>metagenomes</taxon>
        <taxon>organismal metagenomes</taxon>
    </lineage>
</organism>
<dbReference type="EMBL" id="MN738741">
    <property type="protein sequence ID" value="QHT36329.1"/>
    <property type="molecule type" value="Genomic_DNA"/>
</dbReference>
<proteinExistence type="predicted"/>